<dbReference type="InterPro" id="IPR029061">
    <property type="entry name" value="THDP-binding"/>
</dbReference>
<dbReference type="Pfam" id="PF02776">
    <property type="entry name" value="TPP_enzyme_N"/>
    <property type="match status" value="1"/>
</dbReference>
<evidence type="ECO:0000256" key="1">
    <source>
        <dbReference type="ARBA" id="ARBA00007812"/>
    </source>
</evidence>
<dbReference type="GO" id="GO:0009097">
    <property type="term" value="P:isoleucine biosynthetic process"/>
    <property type="evidence" value="ECO:0007669"/>
    <property type="project" value="TreeGrafter"/>
</dbReference>
<keyword evidence="2 3" id="KW-0786">Thiamine pyrophosphate</keyword>
<accession>A0A0D2G2I8</accession>
<dbReference type="PANTHER" id="PTHR18968:SF129">
    <property type="entry name" value="ACETOLACTATE SYNTHASE"/>
    <property type="match status" value="1"/>
</dbReference>
<dbReference type="InterPro" id="IPR012000">
    <property type="entry name" value="Thiamin_PyroP_enz_cen_dom"/>
</dbReference>
<evidence type="ECO:0000256" key="2">
    <source>
        <dbReference type="ARBA" id="ARBA00023052"/>
    </source>
</evidence>
<protein>
    <submittedName>
        <fullName evidence="7">Acetolactate synthase, catabolic</fullName>
    </submittedName>
</protein>
<dbReference type="InterPro" id="IPR029035">
    <property type="entry name" value="DHS-like_NAD/FAD-binding_dom"/>
</dbReference>
<dbReference type="InterPro" id="IPR045229">
    <property type="entry name" value="TPP_enz"/>
</dbReference>
<sequence>MSEDTAPTGAADTVAQIIVNSLYNAGVRVVFGVPGAKIDAIFDCLMDHPEIKLIVARHEQNAAFMAAAVGRITGVPGVCIGTSGPGASNLATGLVTATTENDPVVALVGSVPRHMNLKRTHQSMRALDILGPTSKTAVGIDVEDQAAEVVLNAFRSASTSPKGAAVISIPQDVARGKSQLRAFPTHAFVPPRYGPASPQALDDVVRMVEQAKLPVLFLGMRASSPRVVDAVRALLARFPLPTIETFQAAGAVPRELVHLFYGRVGLFRNQVGDKLLAKSDLVLAVGYDPVEYDANAWNPAGSRRVVHIDYTPCDYGTYYHPVAELMGSVAENLKYLTAHLTSIAEPSISELCHGLTEEYTQWQDRPEVRRSSGLVHPLHFITTLQRMVSKDTTVCVDVGSVYIYFMRYFFAYEPRRLLCSDGQQTLGVALPWAIAASLTQSPPCSEKVISVSGDGGFMFSAQELSTAVLQGCNITHFIWNDEAYNMVEFQEVMKYGRSSGVKLGGVDFVTLAHSFGAKGFRIADSADVESVIKEALAYQGVSIVDVRIDYADNGALAGNLMEDEWN</sequence>
<dbReference type="InterPro" id="IPR011766">
    <property type="entry name" value="TPP_enzyme_TPP-bd"/>
</dbReference>
<dbReference type="Gene3D" id="3.40.50.1220">
    <property type="entry name" value="TPP-binding domain"/>
    <property type="match status" value="1"/>
</dbReference>
<dbReference type="EMBL" id="KN846956">
    <property type="protein sequence ID" value="KIW72985.1"/>
    <property type="molecule type" value="Genomic_DNA"/>
</dbReference>
<dbReference type="GO" id="GO:0034077">
    <property type="term" value="P:butanediol metabolic process"/>
    <property type="evidence" value="ECO:0007669"/>
    <property type="project" value="InterPro"/>
</dbReference>
<dbReference type="NCBIfam" id="NF006378">
    <property type="entry name" value="PRK08617.1"/>
    <property type="match status" value="1"/>
</dbReference>
<dbReference type="GO" id="GO:0000287">
    <property type="term" value="F:magnesium ion binding"/>
    <property type="evidence" value="ECO:0007669"/>
    <property type="project" value="InterPro"/>
</dbReference>
<dbReference type="InterPro" id="IPR012782">
    <property type="entry name" value="Acetolactate_synth_catblc"/>
</dbReference>
<dbReference type="SUPFAM" id="SSF52467">
    <property type="entry name" value="DHS-like NAD/FAD-binding domain"/>
    <property type="match status" value="1"/>
</dbReference>
<dbReference type="Pfam" id="PF02775">
    <property type="entry name" value="TPP_enzyme_C"/>
    <property type="match status" value="1"/>
</dbReference>
<reference evidence="7 8" key="1">
    <citation type="submission" date="2015-01" db="EMBL/GenBank/DDBJ databases">
        <title>The Genome Sequence of Capronia semiimmersa CBS27337.</title>
        <authorList>
            <consortium name="The Broad Institute Genomics Platform"/>
            <person name="Cuomo C."/>
            <person name="de Hoog S."/>
            <person name="Gorbushina A."/>
            <person name="Stielow B."/>
            <person name="Teixiera M."/>
            <person name="Abouelleil A."/>
            <person name="Chapman S.B."/>
            <person name="Priest M."/>
            <person name="Young S.K."/>
            <person name="Wortman J."/>
            <person name="Nusbaum C."/>
            <person name="Birren B."/>
        </authorList>
    </citation>
    <scope>NUCLEOTIDE SEQUENCE [LARGE SCALE GENOMIC DNA]</scope>
    <source>
        <strain evidence="7 8">CBS 27337</strain>
    </source>
</reference>
<dbReference type="GO" id="GO:0050660">
    <property type="term" value="F:flavin adenine dinucleotide binding"/>
    <property type="evidence" value="ECO:0007669"/>
    <property type="project" value="TreeGrafter"/>
</dbReference>
<organism evidence="7 8">
    <name type="scientific">Phialophora macrospora</name>
    <dbReference type="NCBI Taxonomy" id="1851006"/>
    <lineage>
        <taxon>Eukaryota</taxon>
        <taxon>Fungi</taxon>
        <taxon>Dikarya</taxon>
        <taxon>Ascomycota</taxon>
        <taxon>Pezizomycotina</taxon>
        <taxon>Eurotiomycetes</taxon>
        <taxon>Chaetothyriomycetidae</taxon>
        <taxon>Chaetothyriales</taxon>
        <taxon>Herpotrichiellaceae</taxon>
        <taxon>Phialophora</taxon>
    </lineage>
</organism>
<evidence type="ECO:0000313" key="7">
    <source>
        <dbReference type="EMBL" id="KIW72985.1"/>
    </source>
</evidence>
<dbReference type="PANTHER" id="PTHR18968">
    <property type="entry name" value="THIAMINE PYROPHOSPHATE ENZYMES"/>
    <property type="match status" value="1"/>
</dbReference>
<evidence type="ECO:0000259" key="5">
    <source>
        <dbReference type="Pfam" id="PF02775"/>
    </source>
</evidence>
<evidence type="ECO:0000256" key="3">
    <source>
        <dbReference type="RuleBase" id="RU362132"/>
    </source>
</evidence>
<dbReference type="Pfam" id="PF00205">
    <property type="entry name" value="TPP_enzyme_M"/>
    <property type="match status" value="1"/>
</dbReference>
<gene>
    <name evidence="7" type="ORF">PV04_01141</name>
</gene>
<dbReference type="HOGENOM" id="CLU_013748_3_2_1"/>
<feature type="domain" description="Thiamine pyrophosphate enzyme N-terminal TPP-binding" evidence="6">
    <location>
        <begin position="13"/>
        <end position="123"/>
    </location>
</feature>
<feature type="domain" description="Thiamine pyrophosphate enzyme central" evidence="4">
    <location>
        <begin position="202"/>
        <end position="335"/>
    </location>
</feature>
<evidence type="ECO:0000313" key="8">
    <source>
        <dbReference type="Proteomes" id="UP000054266"/>
    </source>
</evidence>
<evidence type="ECO:0000259" key="6">
    <source>
        <dbReference type="Pfam" id="PF02776"/>
    </source>
</evidence>
<dbReference type="CDD" id="cd07035">
    <property type="entry name" value="TPP_PYR_POX_like"/>
    <property type="match status" value="1"/>
</dbReference>
<dbReference type="NCBIfam" id="TIGR02418">
    <property type="entry name" value="acolac_catab"/>
    <property type="match status" value="1"/>
</dbReference>
<dbReference type="GO" id="GO:0030976">
    <property type="term" value="F:thiamine pyrophosphate binding"/>
    <property type="evidence" value="ECO:0007669"/>
    <property type="project" value="InterPro"/>
</dbReference>
<dbReference type="GO" id="GO:0005948">
    <property type="term" value="C:acetolactate synthase complex"/>
    <property type="evidence" value="ECO:0007669"/>
    <property type="project" value="TreeGrafter"/>
</dbReference>
<dbReference type="Gene3D" id="3.40.50.970">
    <property type="match status" value="2"/>
</dbReference>
<dbReference type="GO" id="GO:0003984">
    <property type="term" value="F:acetolactate synthase activity"/>
    <property type="evidence" value="ECO:0007669"/>
    <property type="project" value="InterPro"/>
</dbReference>
<dbReference type="AlphaFoldDB" id="A0A0D2G2I8"/>
<keyword evidence="8" id="KW-1185">Reference proteome</keyword>
<dbReference type="InterPro" id="IPR012001">
    <property type="entry name" value="Thiamin_PyroP_enz_TPP-bd_dom"/>
</dbReference>
<dbReference type="FunFam" id="3.40.50.970:FF:000007">
    <property type="entry name" value="Acetolactate synthase"/>
    <property type="match status" value="1"/>
</dbReference>
<dbReference type="SUPFAM" id="SSF52518">
    <property type="entry name" value="Thiamin diphosphate-binding fold (THDP-binding)"/>
    <property type="match status" value="2"/>
</dbReference>
<name>A0A0D2G2I8_9EURO</name>
<feature type="domain" description="Thiamine pyrophosphate enzyme TPP-binding" evidence="5">
    <location>
        <begin position="397"/>
        <end position="546"/>
    </location>
</feature>
<dbReference type="Proteomes" id="UP000054266">
    <property type="component" value="Unassembled WGS sequence"/>
</dbReference>
<dbReference type="GO" id="GO:0009099">
    <property type="term" value="P:L-valine biosynthetic process"/>
    <property type="evidence" value="ECO:0007669"/>
    <property type="project" value="TreeGrafter"/>
</dbReference>
<dbReference type="STRING" id="5601.A0A0D2G2I8"/>
<evidence type="ECO:0000259" key="4">
    <source>
        <dbReference type="Pfam" id="PF00205"/>
    </source>
</evidence>
<comment type="similarity">
    <text evidence="1 3">Belongs to the TPP enzyme family.</text>
</comment>
<proteinExistence type="inferred from homology"/>